<dbReference type="Pfam" id="PF00226">
    <property type="entry name" value="DnaJ"/>
    <property type="match status" value="1"/>
</dbReference>
<dbReference type="Gene3D" id="2.60.260.20">
    <property type="entry name" value="Urease metallochaperone UreE, N-terminal domain"/>
    <property type="match status" value="2"/>
</dbReference>
<dbReference type="PANTHER" id="PTHR43096:SF52">
    <property type="entry name" value="DNAJ HOMOLOG 1, MITOCHONDRIAL-RELATED"/>
    <property type="match status" value="1"/>
</dbReference>
<feature type="domain" description="J" evidence="5">
    <location>
        <begin position="5"/>
        <end position="69"/>
    </location>
</feature>
<dbReference type="GO" id="GO:0042026">
    <property type="term" value="P:protein refolding"/>
    <property type="evidence" value="ECO:0007669"/>
    <property type="project" value="TreeGrafter"/>
</dbReference>
<dbReference type="InterPro" id="IPR001623">
    <property type="entry name" value="DnaJ_domain"/>
</dbReference>
<dbReference type="InterPro" id="IPR036869">
    <property type="entry name" value="J_dom_sf"/>
</dbReference>
<dbReference type="EMBL" id="FMWD01000002">
    <property type="protein sequence ID" value="SCZ52313.1"/>
    <property type="molecule type" value="Genomic_DNA"/>
</dbReference>
<sequence length="325" mass="36126">MQYKDYYKILGVERGASQDEIKRAYRKLARKYHPDVSKEANAEERFKELGEAYEVLKDPEKRAAYDRLGSDWQSGQDFRPPPGWDSGFEFSGGGFTGAGRGGEGDFSDFFENMFGAGSPFGDSFRQRPGGARGGFRRTRGEDHHAKVTIRLEDAYHGGEKLIHLDSPQVDPQGRVVTTTRSLRVRIPPGVTEGRQIRLARQGSPGMAGGEAGDLYLEVHFEPHPLYRPEGKDLHLDLPITPWEAALGAKVQVPTLGGKVGMNIPEGSRSGQKLRLRGRGMPGKPPGDQYVVLEIMTPPADTDAKREFYKKMAREMPFDPRAHLGE</sequence>
<dbReference type="InterPro" id="IPR018253">
    <property type="entry name" value="DnaJ_domain_CS"/>
</dbReference>
<evidence type="ECO:0000256" key="3">
    <source>
        <dbReference type="ARBA" id="ARBA00023186"/>
    </source>
</evidence>
<dbReference type="GO" id="GO:0051082">
    <property type="term" value="F:unfolded protein binding"/>
    <property type="evidence" value="ECO:0007669"/>
    <property type="project" value="InterPro"/>
</dbReference>
<dbReference type="PROSITE" id="PS00636">
    <property type="entry name" value="DNAJ_1"/>
    <property type="match status" value="1"/>
</dbReference>
<dbReference type="AlphaFoldDB" id="A0A1G5PS67"/>
<keyword evidence="2 6" id="KW-0238">DNA-binding</keyword>
<dbReference type="SMART" id="SM00271">
    <property type="entry name" value="DnaJ"/>
    <property type="match status" value="1"/>
</dbReference>
<evidence type="ECO:0000256" key="2">
    <source>
        <dbReference type="ARBA" id="ARBA00023125"/>
    </source>
</evidence>
<evidence type="ECO:0000259" key="5">
    <source>
        <dbReference type="PROSITE" id="PS50076"/>
    </source>
</evidence>
<accession>A0A1G5PS67</accession>
<dbReference type="GO" id="GO:0003677">
    <property type="term" value="F:DNA binding"/>
    <property type="evidence" value="ECO:0007669"/>
    <property type="project" value="UniProtKB-KW"/>
</dbReference>
<dbReference type="OrthoDB" id="9779889at2"/>
<dbReference type="Pfam" id="PF01556">
    <property type="entry name" value="DnaJ_C"/>
    <property type="match status" value="1"/>
</dbReference>
<dbReference type="Gene3D" id="1.10.287.110">
    <property type="entry name" value="DnaJ domain"/>
    <property type="match status" value="1"/>
</dbReference>
<dbReference type="CDD" id="cd06257">
    <property type="entry name" value="DnaJ"/>
    <property type="match status" value="1"/>
</dbReference>
<dbReference type="FunFam" id="2.60.260.20:FF:000008">
    <property type="entry name" value="Curved DNA-binding protein"/>
    <property type="match status" value="1"/>
</dbReference>
<dbReference type="GO" id="GO:0005737">
    <property type="term" value="C:cytoplasm"/>
    <property type="evidence" value="ECO:0007669"/>
    <property type="project" value="TreeGrafter"/>
</dbReference>
<evidence type="ECO:0000256" key="1">
    <source>
        <dbReference type="ARBA" id="ARBA00022490"/>
    </source>
</evidence>
<evidence type="ECO:0000256" key="4">
    <source>
        <dbReference type="SAM" id="MobiDB-lite"/>
    </source>
</evidence>
<feature type="region of interest" description="Disordered" evidence="4">
    <location>
        <begin position="120"/>
        <end position="141"/>
    </location>
</feature>
<keyword evidence="3" id="KW-0143">Chaperone</keyword>
<keyword evidence="1" id="KW-0963">Cytoplasm</keyword>
<dbReference type="Proteomes" id="UP000199648">
    <property type="component" value="Unassembled WGS sequence"/>
</dbReference>
<dbReference type="InterPro" id="IPR008971">
    <property type="entry name" value="HSP40/DnaJ_pept-bd"/>
</dbReference>
<name>A0A1G5PS67_9GAMM</name>
<protein>
    <submittedName>
        <fullName evidence="6">Curved DNA-binding protein</fullName>
    </submittedName>
</protein>
<dbReference type="FunFam" id="2.60.260.20:FF:000013">
    <property type="entry name" value="DnaJ subfamily B member 11"/>
    <property type="match status" value="1"/>
</dbReference>
<evidence type="ECO:0000313" key="7">
    <source>
        <dbReference type="Proteomes" id="UP000199648"/>
    </source>
</evidence>
<dbReference type="PANTHER" id="PTHR43096">
    <property type="entry name" value="DNAJ HOMOLOG 1, MITOCHONDRIAL-RELATED"/>
    <property type="match status" value="1"/>
</dbReference>
<dbReference type="SUPFAM" id="SSF49493">
    <property type="entry name" value="HSP40/DnaJ peptide-binding domain"/>
    <property type="match status" value="2"/>
</dbReference>
<dbReference type="InterPro" id="IPR002939">
    <property type="entry name" value="DnaJ_C"/>
</dbReference>
<feature type="region of interest" description="Disordered" evidence="4">
    <location>
        <begin position="259"/>
        <end position="289"/>
    </location>
</feature>
<dbReference type="RefSeq" id="WP_092992704.1">
    <property type="nucleotide sequence ID" value="NZ_FMWD01000002.1"/>
</dbReference>
<keyword evidence="7" id="KW-1185">Reference proteome</keyword>
<gene>
    <name evidence="6" type="ORF">SAMN03097708_00724</name>
</gene>
<feature type="region of interest" description="Disordered" evidence="4">
    <location>
        <begin position="71"/>
        <end position="97"/>
    </location>
</feature>
<proteinExistence type="predicted"/>
<dbReference type="SUPFAM" id="SSF46565">
    <property type="entry name" value="Chaperone J-domain"/>
    <property type="match status" value="1"/>
</dbReference>
<evidence type="ECO:0000313" key="6">
    <source>
        <dbReference type="EMBL" id="SCZ52313.1"/>
    </source>
</evidence>
<dbReference type="PRINTS" id="PR00625">
    <property type="entry name" value="JDOMAIN"/>
</dbReference>
<dbReference type="PROSITE" id="PS50076">
    <property type="entry name" value="DNAJ_2"/>
    <property type="match status" value="1"/>
</dbReference>
<dbReference type="CDD" id="cd10747">
    <property type="entry name" value="DnaJ_C"/>
    <property type="match status" value="1"/>
</dbReference>
<organism evidence="6 7">
    <name type="scientific">Thiohalomonas denitrificans</name>
    <dbReference type="NCBI Taxonomy" id="415747"/>
    <lineage>
        <taxon>Bacteria</taxon>
        <taxon>Pseudomonadati</taxon>
        <taxon>Pseudomonadota</taxon>
        <taxon>Gammaproteobacteria</taxon>
        <taxon>Thiohalomonadales</taxon>
        <taxon>Thiohalomonadaceae</taxon>
        <taxon>Thiohalomonas</taxon>
    </lineage>
</organism>
<dbReference type="STRING" id="415747.SAMN03097708_00724"/>
<reference evidence="6 7" key="1">
    <citation type="submission" date="2016-10" db="EMBL/GenBank/DDBJ databases">
        <authorList>
            <person name="de Groot N.N."/>
        </authorList>
    </citation>
    <scope>NUCLEOTIDE SEQUENCE [LARGE SCALE GENOMIC DNA]</scope>
    <source>
        <strain evidence="6 7">HLD2</strain>
    </source>
</reference>